<proteinExistence type="predicted"/>
<gene>
    <name evidence="2" type="ORF">SAMN03080594_10324</name>
</gene>
<organism evidence="2 3">
    <name type="scientific">Arenibacter palladensis</name>
    <dbReference type="NCBI Taxonomy" id="237373"/>
    <lineage>
        <taxon>Bacteria</taxon>
        <taxon>Pseudomonadati</taxon>
        <taxon>Bacteroidota</taxon>
        <taxon>Flavobacteriia</taxon>
        <taxon>Flavobacteriales</taxon>
        <taxon>Flavobacteriaceae</taxon>
        <taxon>Arenibacter</taxon>
    </lineage>
</organism>
<dbReference type="SUPFAM" id="SSF56436">
    <property type="entry name" value="C-type lectin-like"/>
    <property type="match status" value="1"/>
</dbReference>
<dbReference type="InterPro" id="IPR051043">
    <property type="entry name" value="Sulfatase_Mod_Factor_Kinase"/>
</dbReference>
<protein>
    <submittedName>
        <fullName evidence="2">Ergothioneine biosynthesis protein EgtB</fullName>
    </submittedName>
</protein>
<dbReference type="NCBIfam" id="TIGR03440">
    <property type="entry name" value="egtB_TIGR03440"/>
    <property type="match status" value="1"/>
</dbReference>
<dbReference type="OrthoDB" id="9768004at2"/>
<dbReference type="InterPro" id="IPR017806">
    <property type="entry name" value="EgtB"/>
</dbReference>
<name>A0A1M4ZZF2_9FLAO</name>
<dbReference type="EMBL" id="FQUX01000003">
    <property type="protein sequence ID" value="SHF23351.1"/>
    <property type="molecule type" value="Genomic_DNA"/>
</dbReference>
<dbReference type="GO" id="GO:0052699">
    <property type="term" value="P:ergothioneine biosynthetic process"/>
    <property type="evidence" value="ECO:0007669"/>
    <property type="project" value="InterPro"/>
</dbReference>
<dbReference type="InterPro" id="IPR042095">
    <property type="entry name" value="SUMF_sf"/>
</dbReference>
<feature type="domain" description="Sulfatase-modifying factor enzyme-like" evidence="1">
    <location>
        <begin position="171"/>
        <end position="306"/>
    </location>
</feature>
<accession>A0A1M4ZZF2</accession>
<dbReference type="PANTHER" id="PTHR23150:SF36">
    <property type="entry name" value="HERCYNINE OXYGENASE"/>
    <property type="match status" value="1"/>
</dbReference>
<dbReference type="InterPro" id="IPR005532">
    <property type="entry name" value="SUMF_dom"/>
</dbReference>
<evidence type="ECO:0000313" key="2">
    <source>
        <dbReference type="EMBL" id="SHF23351.1"/>
    </source>
</evidence>
<sequence length="383" mass="44884">MDILDQYKEVRTYTEQICKPLQTEDYVVQVAEFASPAKWQLAHSSWFFETFILLPHLPDYKLFNKDFPFLFNSYYNNAGDRVLRAKRGNLTRPTTDEVYAYRQYVDTAMGQLLNQKLDADIVQLVTLGLHHEQQHQELLLSDIKYMFGQNPLFPAYDSDTSLLDQERNIETGSVKIPEGVYTIGYQGEGFCFDNELGVHKVYLHDFEIQKGLVTNGEYLDFIKAGGYKDFNLWLDEGWSWLRQNQVSMPLYWHEIDGQWMHYTIKGFQKINENDILKHISFYEAMAFAEWTGMRLPTEFEWEIASGQLNWGQRWEWTNSAYLPYPGFKKADGAIGEYNGKFMINQMVLRGASMATSPKHSRPTYRNFFHPSAQWQYTGIRLAK</sequence>
<keyword evidence="3" id="KW-1185">Reference proteome</keyword>
<dbReference type="Pfam" id="PF03781">
    <property type="entry name" value="FGE-sulfatase"/>
    <property type="match status" value="1"/>
</dbReference>
<dbReference type="Proteomes" id="UP000184406">
    <property type="component" value="Unassembled WGS sequence"/>
</dbReference>
<dbReference type="PANTHER" id="PTHR23150">
    <property type="entry name" value="SULFATASE MODIFYING FACTOR 1, 2"/>
    <property type="match status" value="1"/>
</dbReference>
<dbReference type="AlphaFoldDB" id="A0A1M4ZZF2"/>
<dbReference type="Gene3D" id="3.90.1580.10">
    <property type="entry name" value="paralog of FGE (formylglycine-generating enzyme)"/>
    <property type="match status" value="2"/>
</dbReference>
<evidence type="ECO:0000313" key="3">
    <source>
        <dbReference type="Proteomes" id="UP000184406"/>
    </source>
</evidence>
<dbReference type="RefSeq" id="WP_072861667.1">
    <property type="nucleotide sequence ID" value="NZ_FQUX01000003.1"/>
</dbReference>
<evidence type="ECO:0000259" key="1">
    <source>
        <dbReference type="Pfam" id="PF03781"/>
    </source>
</evidence>
<reference evidence="3" key="1">
    <citation type="submission" date="2016-11" db="EMBL/GenBank/DDBJ databases">
        <authorList>
            <person name="Varghese N."/>
            <person name="Submissions S."/>
        </authorList>
    </citation>
    <scope>NUCLEOTIDE SEQUENCE [LARGE SCALE GENOMIC DNA]</scope>
    <source>
        <strain evidence="3">DSM 17539</strain>
    </source>
</reference>
<dbReference type="InterPro" id="IPR016187">
    <property type="entry name" value="CTDL_fold"/>
</dbReference>